<proteinExistence type="predicted"/>
<dbReference type="EMBL" id="LUTY01001553">
    <property type="protein sequence ID" value="OAD21552.1"/>
    <property type="molecule type" value="Genomic_DNA"/>
</dbReference>
<dbReference type="PATRIC" id="fig|1003181.4.peg.3673"/>
<gene>
    <name evidence="1" type="ORF">THIOM_002675</name>
</gene>
<dbReference type="Proteomes" id="UP000076962">
    <property type="component" value="Unassembled WGS sequence"/>
</dbReference>
<keyword evidence="2" id="KW-1185">Reference proteome</keyword>
<accession>A0A176S0F3</accession>
<dbReference type="Gene3D" id="3.90.70.10">
    <property type="entry name" value="Cysteine proteinases"/>
    <property type="match status" value="1"/>
</dbReference>
<name>A0A176S0F3_9GAMM</name>
<sequence length="251" mass="27134">MAFFPVVDVQGVSEPCYQVELILVQDGTLSILTLVPVSCSQRPDDTIPVVSSISLQADPSISYQEIGLIGRDADGDTLDYELLAPASDAGYTSAYIPSQTPKLYVTRATDFSGTIVLPYRATDGQHFSEPANVTIEIRENTDERGLGMQEPDPEVYSSFEVSRFSGDLFGAPGEAPTLPPSIDLSSNFPIPGYQGSQGSCVGWATAYALKSFQERVEEGWSLNTTEHLFSPAFIYNQINRGEDKGSDPGEA</sequence>
<protein>
    <submittedName>
        <fullName evidence="1">PKD domain containing protein</fullName>
    </submittedName>
</protein>
<reference evidence="1 2" key="1">
    <citation type="submission" date="2016-05" db="EMBL/GenBank/DDBJ databases">
        <title>Single-cell genome of chain-forming Candidatus Thiomargarita nelsonii and comparison to other large sulfur-oxidizing bacteria.</title>
        <authorList>
            <person name="Winkel M."/>
            <person name="Salman V."/>
            <person name="Woyke T."/>
            <person name="Schulz-Vogt H."/>
            <person name="Richter M."/>
            <person name="Flood B."/>
            <person name="Bailey J."/>
            <person name="Amann R."/>
            <person name="Mussmann M."/>
        </authorList>
    </citation>
    <scope>NUCLEOTIDE SEQUENCE [LARGE SCALE GENOMIC DNA]</scope>
    <source>
        <strain evidence="1 2">THI036</strain>
    </source>
</reference>
<evidence type="ECO:0000313" key="1">
    <source>
        <dbReference type="EMBL" id="OAD21552.1"/>
    </source>
</evidence>
<comment type="caution">
    <text evidence="1">The sequence shown here is derived from an EMBL/GenBank/DDBJ whole genome shotgun (WGS) entry which is preliminary data.</text>
</comment>
<evidence type="ECO:0000313" key="2">
    <source>
        <dbReference type="Proteomes" id="UP000076962"/>
    </source>
</evidence>
<feature type="non-terminal residue" evidence="1">
    <location>
        <position position="251"/>
    </location>
</feature>
<dbReference type="AlphaFoldDB" id="A0A176S0F3"/>
<organism evidence="1 2">
    <name type="scientific">Candidatus Thiomargarita nelsonii</name>
    <dbReference type="NCBI Taxonomy" id="1003181"/>
    <lineage>
        <taxon>Bacteria</taxon>
        <taxon>Pseudomonadati</taxon>
        <taxon>Pseudomonadota</taxon>
        <taxon>Gammaproteobacteria</taxon>
        <taxon>Thiotrichales</taxon>
        <taxon>Thiotrichaceae</taxon>
        <taxon>Thiomargarita</taxon>
    </lineage>
</organism>